<dbReference type="STRING" id="105559.Nwat_1499"/>
<dbReference type="eggNOG" id="ENOG50308MT">
    <property type="taxonomic scope" value="Bacteria"/>
</dbReference>
<proteinExistence type="predicted"/>
<protein>
    <submittedName>
        <fullName evidence="1">Uncharacterized protein</fullName>
    </submittedName>
</protein>
<dbReference type="AlphaFoldDB" id="D8K678"/>
<keyword evidence="2" id="KW-1185">Reference proteome</keyword>
<dbReference type="KEGG" id="nwa:Nwat_1499"/>
<dbReference type="PROSITE" id="PS51257">
    <property type="entry name" value="PROKAR_LIPOPROTEIN"/>
    <property type="match status" value="1"/>
</dbReference>
<evidence type="ECO:0000313" key="1">
    <source>
        <dbReference type="EMBL" id="ADJ28405.1"/>
    </source>
</evidence>
<evidence type="ECO:0000313" key="2">
    <source>
        <dbReference type="Proteomes" id="UP000000393"/>
    </source>
</evidence>
<organism evidence="1 2">
    <name type="scientific">Nitrosococcus watsoni (strain C-113)</name>
    <dbReference type="NCBI Taxonomy" id="105559"/>
    <lineage>
        <taxon>Bacteria</taxon>
        <taxon>Pseudomonadati</taxon>
        <taxon>Pseudomonadota</taxon>
        <taxon>Gammaproteobacteria</taxon>
        <taxon>Chromatiales</taxon>
        <taxon>Chromatiaceae</taxon>
        <taxon>Nitrosococcus</taxon>
    </lineage>
</organism>
<dbReference type="HOGENOM" id="CLU_1813794_0_0_6"/>
<reference evidence="1 2" key="1">
    <citation type="submission" date="2010-06" db="EMBL/GenBank/DDBJ databases">
        <title>Complete sequence of chromosome of Nitrosococcus watsoni C-113.</title>
        <authorList>
            <consortium name="US DOE Joint Genome Institute"/>
            <person name="Lucas S."/>
            <person name="Copeland A."/>
            <person name="Lapidus A."/>
            <person name="Cheng J.-F."/>
            <person name="Bruce D."/>
            <person name="Goodwin L."/>
            <person name="Pitluck S."/>
            <person name="Malfatti S.A."/>
            <person name="Chain P.S.G."/>
            <person name="Land M."/>
            <person name="Hauser L."/>
            <person name="Kyrpides N."/>
            <person name="Ivanova N."/>
            <person name="Cambell M.A."/>
            <person name="Heidelberg J.F."/>
            <person name="Klotz M.G."/>
            <person name="Woyke T."/>
        </authorList>
    </citation>
    <scope>NUCLEOTIDE SEQUENCE [LARGE SCALE GENOMIC DNA]</scope>
    <source>
        <strain evidence="1 2">C-113</strain>
    </source>
</reference>
<name>D8K678_NITWC</name>
<sequence length="142" mass="15606">MNHHRIKVLQPLLRKKRIGFAMSLSFGLTSCLSPVAMHRAVMEYDQTVSRLEAELLLLNIARARHHLASHFTSVTNVAATFDFRSNAGIGTQFFSNPTALAEQANLYTLSLGTSIAENPTVSHPNISNSGVFGAPTQWGIHY</sequence>
<accession>D8K678</accession>
<dbReference type="Proteomes" id="UP000000393">
    <property type="component" value="Chromosome"/>
</dbReference>
<gene>
    <name evidence="1" type="ordered locus">Nwat_1499</name>
</gene>
<dbReference type="EMBL" id="CP002086">
    <property type="protein sequence ID" value="ADJ28405.1"/>
    <property type="molecule type" value="Genomic_DNA"/>
</dbReference>